<evidence type="ECO:0000313" key="2">
    <source>
        <dbReference type="EMBL" id="RUS24263.1"/>
    </source>
</evidence>
<sequence>TDARPDNWDSYWKDAKQDLKDLPGYLGNRIIASRAILNDSQKVDLILYERRLLLVEEKKRLFSRDLPRRNIYRDVDTNDIEVVEDKRDPRKLRLCFCKMMRTEAQFENSDKKAEWLIMLRHHNNNIVSPRSTTSTTSSNPPFFHVSGPRQSLPPESPVITFNEIDSGILVESPTSESPRRGSLGSMGSTRSGASGHSYFLRALPGTQTPNYREDDASSIANPQRGTDAPDASASLASPVDCCHHADPTPPSSPTYLYGSSRYSDHRAENLRINTNVSTRNTPQVDENHQPTSSDPYDVIRQDVLAKARAQSACFSFESPTSVHH</sequence>
<dbReference type="AlphaFoldDB" id="A0A433Q370"/>
<accession>A0A433Q370</accession>
<evidence type="ECO:0000256" key="1">
    <source>
        <dbReference type="SAM" id="MobiDB-lite"/>
    </source>
</evidence>
<organism evidence="2 3">
    <name type="scientific">Jimgerdemannia flammicorona</name>
    <dbReference type="NCBI Taxonomy" id="994334"/>
    <lineage>
        <taxon>Eukaryota</taxon>
        <taxon>Fungi</taxon>
        <taxon>Fungi incertae sedis</taxon>
        <taxon>Mucoromycota</taxon>
        <taxon>Mucoromycotina</taxon>
        <taxon>Endogonomycetes</taxon>
        <taxon>Endogonales</taxon>
        <taxon>Endogonaceae</taxon>
        <taxon>Jimgerdemannia</taxon>
    </lineage>
</organism>
<gene>
    <name evidence="2" type="ORF">BC938DRAFT_473866</name>
</gene>
<feature type="region of interest" description="Disordered" evidence="1">
    <location>
        <begin position="169"/>
        <end position="235"/>
    </location>
</feature>
<feature type="region of interest" description="Disordered" evidence="1">
    <location>
        <begin position="127"/>
        <end position="151"/>
    </location>
</feature>
<feature type="non-terminal residue" evidence="2">
    <location>
        <position position="1"/>
    </location>
</feature>
<proteinExistence type="predicted"/>
<evidence type="ECO:0000313" key="3">
    <source>
        <dbReference type="Proteomes" id="UP000274822"/>
    </source>
</evidence>
<feature type="compositionally biased region" description="Polar residues" evidence="1">
    <location>
        <begin position="185"/>
        <end position="194"/>
    </location>
</feature>
<name>A0A433Q370_9FUNG</name>
<keyword evidence="3" id="KW-1185">Reference proteome</keyword>
<comment type="caution">
    <text evidence="2">The sequence shown here is derived from an EMBL/GenBank/DDBJ whole genome shotgun (WGS) entry which is preliminary data.</text>
</comment>
<reference evidence="2 3" key="1">
    <citation type="journal article" date="2018" name="New Phytol.">
        <title>Phylogenomics of Endogonaceae and evolution of mycorrhizas within Mucoromycota.</title>
        <authorList>
            <person name="Chang Y."/>
            <person name="Desiro A."/>
            <person name="Na H."/>
            <person name="Sandor L."/>
            <person name="Lipzen A."/>
            <person name="Clum A."/>
            <person name="Barry K."/>
            <person name="Grigoriev I.V."/>
            <person name="Martin F.M."/>
            <person name="Stajich J.E."/>
            <person name="Smith M.E."/>
            <person name="Bonito G."/>
            <person name="Spatafora J.W."/>
        </authorList>
    </citation>
    <scope>NUCLEOTIDE SEQUENCE [LARGE SCALE GENOMIC DNA]</scope>
    <source>
        <strain evidence="2 3">AD002</strain>
    </source>
</reference>
<dbReference type="EMBL" id="RBNJ01016607">
    <property type="protein sequence ID" value="RUS24263.1"/>
    <property type="molecule type" value="Genomic_DNA"/>
</dbReference>
<protein>
    <submittedName>
        <fullName evidence="2">Uncharacterized protein</fullName>
    </submittedName>
</protein>
<dbReference type="Proteomes" id="UP000274822">
    <property type="component" value="Unassembled WGS sequence"/>
</dbReference>